<gene>
    <name evidence="1" type="ORF">BGT96224V316_LOCUS4143</name>
</gene>
<dbReference type="AlphaFoldDB" id="A0A9X9MH09"/>
<proteinExistence type="predicted"/>
<protein>
    <submittedName>
        <fullName evidence="1">Bgt-51813</fullName>
    </submittedName>
</protein>
<name>A0A9X9MH09_BLUGR</name>
<reference evidence="1 2" key="1">
    <citation type="submission" date="2018-08" db="EMBL/GenBank/DDBJ databases">
        <authorList>
            <person name="Muller C M."/>
        </authorList>
    </citation>
    <scope>NUCLEOTIDE SEQUENCE [LARGE SCALE GENOMIC DNA]</scope>
</reference>
<organism evidence="1 2">
    <name type="scientific">Blumeria graminis f. sp. tritici</name>
    <dbReference type="NCBI Taxonomy" id="62690"/>
    <lineage>
        <taxon>Eukaryota</taxon>
        <taxon>Fungi</taxon>
        <taxon>Dikarya</taxon>
        <taxon>Ascomycota</taxon>
        <taxon>Pezizomycotina</taxon>
        <taxon>Leotiomycetes</taxon>
        <taxon>Erysiphales</taxon>
        <taxon>Erysiphaceae</taxon>
        <taxon>Blumeria</taxon>
    </lineage>
</organism>
<keyword evidence="2" id="KW-1185">Reference proteome</keyword>
<dbReference type="Proteomes" id="UP000324639">
    <property type="component" value="Chromosome Bgt_-06"/>
</dbReference>
<accession>A0A9X9MH09</accession>
<dbReference type="EMBL" id="LR026989">
    <property type="protein sequence ID" value="VDB87790.1"/>
    <property type="molecule type" value="Genomic_DNA"/>
</dbReference>
<evidence type="ECO:0000313" key="1">
    <source>
        <dbReference type="EMBL" id="VDB87790.1"/>
    </source>
</evidence>
<evidence type="ECO:0000313" key="2">
    <source>
        <dbReference type="Proteomes" id="UP000324639"/>
    </source>
</evidence>
<sequence length="56" mass="6670">MEKFVKDAWPEALLARNIEDNMYTSSKNRVVIKPEYRLKKADITVFEKLRHIQSAF</sequence>